<dbReference type="EMBL" id="JAMZMK010007713">
    <property type="protein sequence ID" value="KAI7743540.1"/>
    <property type="molecule type" value="Genomic_DNA"/>
</dbReference>
<proteinExistence type="inferred from homology"/>
<sequence length="185" mass="21105">HYGLRFDQVPVIIIHSNDGSRYMKSNIKPDDISPLLNEYKEGKLKPFLKSQPIPETNDEPLKVVVADSLQDMVLNSQKNVLLDIDVPSCARFRNFAPFIPELAVLFENDDDVMVARLDGATNDIPNNMFDVRSCNTLYFKSANGTLLPYDGDETKEDIIAFIRDNRPIQNKYFMPHLVESVTLDR</sequence>
<gene>
    <name evidence="3" type="ORF">M8C21_000739</name>
</gene>
<evidence type="ECO:0000259" key="2">
    <source>
        <dbReference type="Pfam" id="PF00085"/>
    </source>
</evidence>
<dbReference type="Gene3D" id="3.40.30.10">
    <property type="entry name" value="Glutaredoxin"/>
    <property type="match status" value="2"/>
</dbReference>
<dbReference type="GO" id="GO:0003756">
    <property type="term" value="F:protein disulfide isomerase activity"/>
    <property type="evidence" value="ECO:0007669"/>
    <property type="project" value="TreeGrafter"/>
</dbReference>
<dbReference type="Proteomes" id="UP001206925">
    <property type="component" value="Unassembled WGS sequence"/>
</dbReference>
<comment type="similarity">
    <text evidence="1">Belongs to the protein disulfide isomerase family.</text>
</comment>
<dbReference type="SUPFAM" id="SSF52833">
    <property type="entry name" value="Thioredoxin-like"/>
    <property type="match status" value="1"/>
</dbReference>
<dbReference type="AlphaFoldDB" id="A0AAD5CMN1"/>
<name>A0AAD5CMN1_AMBAR</name>
<protein>
    <recommendedName>
        <fullName evidence="2">Thioredoxin domain-containing protein</fullName>
    </recommendedName>
</protein>
<dbReference type="GO" id="GO:0006457">
    <property type="term" value="P:protein folding"/>
    <property type="evidence" value="ECO:0007669"/>
    <property type="project" value="TreeGrafter"/>
</dbReference>
<dbReference type="GO" id="GO:0005783">
    <property type="term" value="C:endoplasmic reticulum"/>
    <property type="evidence" value="ECO:0007669"/>
    <property type="project" value="TreeGrafter"/>
</dbReference>
<dbReference type="InterPro" id="IPR013766">
    <property type="entry name" value="Thioredoxin_domain"/>
</dbReference>
<feature type="non-terminal residue" evidence="3">
    <location>
        <position position="1"/>
    </location>
</feature>
<evidence type="ECO:0000313" key="3">
    <source>
        <dbReference type="EMBL" id="KAI7743540.1"/>
    </source>
</evidence>
<dbReference type="Pfam" id="PF00085">
    <property type="entry name" value="Thioredoxin"/>
    <property type="match status" value="1"/>
</dbReference>
<evidence type="ECO:0000256" key="1">
    <source>
        <dbReference type="ARBA" id="ARBA00006347"/>
    </source>
</evidence>
<reference evidence="3" key="1">
    <citation type="submission" date="2022-06" db="EMBL/GenBank/DDBJ databases">
        <title>Uncovering the hologenomic basis of an extraordinary plant invasion.</title>
        <authorList>
            <person name="Bieker V.C."/>
            <person name="Martin M.D."/>
            <person name="Gilbert T."/>
            <person name="Hodgins K."/>
            <person name="Battlay P."/>
            <person name="Petersen B."/>
            <person name="Wilson J."/>
        </authorList>
    </citation>
    <scope>NUCLEOTIDE SEQUENCE</scope>
    <source>
        <strain evidence="3">AA19_3_7</strain>
        <tissue evidence="3">Leaf</tissue>
    </source>
</reference>
<dbReference type="GO" id="GO:0034976">
    <property type="term" value="P:response to endoplasmic reticulum stress"/>
    <property type="evidence" value="ECO:0007669"/>
    <property type="project" value="TreeGrafter"/>
</dbReference>
<accession>A0AAD5CMN1</accession>
<dbReference type="PANTHER" id="PTHR18929">
    <property type="entry name" value="PROTEIN DISULFIDE ISOMERASE"/>
    <property type="match status" value="1"/>
</dbReference>
<keyword evidence="4" id="KW-1185">Reference proteome</keyword>
<comment type="caution">
    <text evidence="3">The sequence shown here is derived from an EMBL/GenBank/DDBJ whole genome shotgun (WGS) entry which is preliminary data.</text>
</comment>
<evidence type="ECO:0000313" key="4">
    <source>
        <dbReference type="Proteomes" id="UP001206925"/>
    </source>
</evidence>
<dbReference type="PANTHER" id="PTHR18929:SF224">
    <property type="entry name" value="PROTEIN DISULFIDE-ISOMERASE"/>
    <property type="match status" value="1"/>
</dbReference>
<organism evidence="3 4">
    <name type="scientific">Ambrosia artemisiifolia</name>
    <name type="common">Common ragweed</name>
    <dbReference type="NCBI Taxonomy" id="4212"/>
    <lineage>
        <taxon>Eukaryota</taxon>
        <taxon>Viridiplantae</taxon>
        <taxon>Streptophyta</taxon>
        <taxon>Embryophyta</taxon>
        <taxon>Tracheophyta</taxon>
        <taxon>Spermatophyta</taxon>
        <taxon>Magnoliopsida</taxon>
        <taxon>eudicotyledons</taxon>
        <taxon>Gunneridae</taxon>
        <taxon>Pentapetalae</taxon>
        <taxon>asterids</taxon>
        <taxon>campanulids</taxon>
        <taxon>Asterales</taxon>
        <taxon>Asteraceae</taxon>
        <taxon>Asteroideae</taxon>
        <taxon>Heliantheae alliance</taxon>
        <taxon>Heliantheae</taxon>
        <taxon>Ambrosia</taxon>
    </lineage>
</organism>
<dbReference type="InterPro" id="IPR036249">
    <property type="entry name" value="Thioredoxin-like_sf"/>
</dbReference>
<feature type="domain" description="Thioredoxin" evidence="2">
    <location>
        <begin position="63"/>
        <end position="163"/>
    </location>
</feature>